<dbReference type="AlphaFoldDB" id="A0A845A585"/>
<dbReference type="GO" id="GO:0016787">
    <property type="term" value="F:hydrolase activity"/>
    <property type="evidence" value="ECO:0007669"/>
    <property type="project" value="UniProtKB-KW"/>
</dbReference>
<evidence type="ECO:0000313" key="1">
    <source>
        <dbReference type="EMBL" id="MXP25350.1"/>
    </source>
</evidence>
<dbReference type="InterPro" id="IPR011227">
    <property type="entry name" value="UCP029730"/>
</dbReference>
<dbReference type="RefSeq" id="WP_160738480.1">
    <property type="nucleotide sequence ID" value="NZ_WTYQ01000001.1"/>
</dbReference>
<dbReference type="InterPro" id="IPR007709">
    <property type="entry name" value="N-FG_amidohydro"/>
</dbReference>
<reference evidence="1 2" key="1">
    <citation type="submission" date="2019-12" db="EMBL/GenBank/DDBJ databases">
        <title>Genomic-based taxomic classification of the family Erythrobacteraceae.</title>
        <authorList>
            <person name="Xu L."/>
        </authorList>
    </citation>
    <scope>NUCLEOTIDE SEQUENCE [LARGE SCALE GENOMIC DNA]</scope>
    <source>
        <strain evidence="1 2">DSM 18604</strain>
    </source>
</reference>
<dbReference type="OrthoDB" id="9815326at2"/>
<organism evidence="1 2">
    <name type="scientific">Altericroceibacterium indicum</name>
    <dbReference type="NCBI Taxonomy" id="374177"/>
    <lineage>
        <taxon>Bacteria</taxon>
        <taxon>Pseudomonadati</taxon>
        <taxon>Pseudomonadota</taxon>
        <taxon>Alphaproteobacteria</taxon>
        <taxon>Sphingomonadales</taxon>
        <taxon>Erythrobacteraceae</taxon>
        <taxon>Altericroceibacterium</taxon>
    </lineage>
</organism>
<keyword evidence="2" id="KW-1185">Reference proteome</keyword>
<protein>
    <submittedName>
        <fullName evidence="1">N-formylglutamate amidohydrolase</fullName>
    </submittedName>
</protein>
<dbReference type="PIRSF" id="PIRSF029730">
    <property type="entry name" value="UCP029730"/>
    <property type="match status" value="1"/>
</dbReference>
<comment type="caution">
    <text evidence="1">The sequence shown here is derived from an EMBL/GenBank/DDBJ whole genome shotgun (WGS) entry which is preliminary data.</text>
</comment>
<keyword evidence="1" id="KW-0378">Hydrolase</keyword>
<name>A0A845A585_9SPHN</name>
<dbReference type="EMBL" id="WTYQ01000001">
    <property type="protein sequence ID" value="MXP25350.1"/>
    <property type="molecule type" value="Genomic_DNA"/>
</dbReference>
<dbReference type="SUPFAM" id="SSF53187">
    <property type="entry name" value="Zn-dependent exopeptidases"/>
    <property type="match status" value="1"/>
</dbReference>
<evidence type="ECO:0000313" key="2">
    <source>
        <dbReference type="Proteomes" id="UP000460561"/>
    </source>
</evidence>
<dbReference type="Proteomes" id="UP000460561">
    <property type="component" value="Unassembled WGS sequence"/>
</dbReference>
<gene>
    <name evidence="1" type="ORF">GRI39_04725</name>
</gene>
<proteinExistence type="predicted"/>
<accession>A0A845A585</accession>
<sequence length="239" mass="26173">MSGLPYKQVGMPAQGGIVAICDHASNAVPNDIDLGVSPEVLGKHIAVDIGTLGVVERLATSHGIPVHHATLSRLVIDLHREVDSPGLIPETSDGHQISGNLAADHDARIQRFYHPYHEAFSRWIASAPPKLILSIHSFTAELESKQEERPWEVGILYNEDDRAARHAIRLFREEGYITGDNEPYSGKLLNATMNRHAEAQGTPYIAIEIRNDLIADEAGQAKWAALIHDIANRVALALD</sequence>
<dbReference type="Gene3D" id="3.40.630.40">
    <property type="entry name" value="Zn-dependent exopeptidases"/>
    <property type="match status" value="1"/>
</dbReference>
<dbReference type="Pfam" id="PF05013">
    <property type="entry name" value="FGase"/>
    <property type="match status" value="1"/>
</dbReference>